<dbReference type="OrthoDB" id="2745898at2759"/>
<dbReference type="Proteomes" id="UP000054270">
    <property type="component" value="Unassembled WGS sequence"/>
</dbReference>
<evidence type="ECO:0008006" key="3">
    <source>
        <dbReference type="Google" id="ProtNLM"/>
    </source>
</evidence>
<evidence type="ECO:0000313" key="2">
    <source>
        <dbReference type="Proteomes" id="UP000054270"/>
    </source>
</evidence>
<dbReference type="AlphaFoldDB" id="A0A0D2MDW0"/>
<organism evidence="1 2">
    <name type="scientific">Hypholoma sublateritium (strain FD-334 SS-4)</name>
    <dbReference type="NCBI Taxonomy" id="945553"/>
    <lineage>
        <taxon>Eukaryota</taxon>
        <taxon>Fungi</taxon>
        <taxon>Dikarya</taxon>
        <taxon>Basidiomycota</taxon>
        <taxon>Agaricomycotina</taxon>
        <taxon>Agaricomycetes</taxon>
        <taxon>Agaricomycetidae</taxon>
        <taxon>Agaricales</taxon>
        <taxon>Agaricineae</taxon>
        <taxon>Strophariaceae</taxon>
        <taxon>Hypholoma</taxon>
    </lineage>
</organism>
<reference evidence="2" key="1">
    <citation type="submission" date="2014-04" db="EMBL/GenBank/DDBJ databases">
        <title>Evolutionary Origins and Diversification of the Mycorrhizal Mutualists.</title>
        <authorList>
            <consortium name="DOE Joint Genome Institute"/>
            <consortium name="Mycorrhizal Genomics Consortium"/>
            <person name="Kohler A."/>
            <person name="Kuo A."/>
            <person name="Nagy L.G."/>
            <person name="Floudas D."/>
            <person name="Copeland A."/>
            <person name="Barry K.W."/>
            <person name="Cichocki N."/>
            <person name="Veneault-Fourrey C."/>
            <person name="LaButti K."/>
            <person name="Lindquist E.A."/>
            <person name="Lipzen A."/>
            <person name="Lundell T."/>
            <person name="Morin E."/>
            <person name="Murat C."/>
            <person name="Riley R."/>
            <person name="Ohm R."/>
            <person name="Sun H."/>
            <person name="Tunlid A."/>
            <person name="Henrissat B."/>
            <person name="Grigoriev I.V."/>
            <person name="Hibbett D.S."/>
            <person name="Martin F."/>
        </authorList>
    </citation>
    <scope>NUCLEOTIDE SEQUENCE [LARGE SCALE GENOMIC DNA]</scope>
    <source>
        <strain evidence="2">FD-334 SS-4</strain>
    </source>
</reference>
<sequence>MGSQSILPLDTLADVADALASEQPKDNATLRMLSQACKLMVPICRRHLFSSITLVPTTESMTEAGDYSERVQGLSKLFETDPSIPYYVRALTYEVTTSADEYEQRMIRALKTHATSMRSIDLKSKAWVDWNALPKLIKTSLVSLMQLPTIALLKYELLQNFPSHELVRCGLISINDLKKPKPEPKEGNYISVSIERGGLELQAPPESPLEDMRAREPISDYSSVREAFFLITSADEARQMADHLQTVTQLESLNVTVYAPVQLEGLGASLAAAARSTLTSATFTMVVGAGDYGPWCGLDRELREISGDNNLGDVQLRVKVQTDQGCNTSSDDWSSLDALLANPCAFPALRSGCFELACPSTHITEAELDNLMMSFATNTLPRLLRYKPTLKFNLRVKH</sequence>
<accession>A0A0D2MDW0</accession>
<name>A0A0D2MDW0_HYPSF</name>
<proteinExistence type="predicted"/>
<dbReference type="EMBL" id="KN817556">
    <property type="protein sequence ID" value="KJA21708.1"/>
    <property type="molecule type" value="Genomic_DNA"/>
</dbReference>
<evidence type="ECO:0000313" key="1">
    <source>
        <dbReference type="EMBL" id="KJA21708.1"/>
    </source>
</evidence>
<dbReference type="STRING" id="945553.A0A0D2MDW0"/>
<keyword evidence="2" id="KW-1185">Reference proteome</keyword>
<protein>
    <recommendedName>
        <fullName evidence="3">F-box domain-containing protein</fullName>
    </recommendedName>
</protein>
<gene>
    <name evidence="1" type="ORF">HYPSUDRAFT_67630</name>
</gene>